<dbReference type="AlphaFoldDB" id="A0A0D2MEG0"/>
<feature type="transmembrane region" description="Helical" evidence="6">
    <location>
        <begin position="205"/>
        <end position="230"/>
    </location>
</feature>
<dbReference type="Proteomes" id="UP000054498">
    <property type="component" value="Unassembled WGS sequence"/>
</dbReference>
<evidence type="ECO:0000256" key="1">
    <source>
        <dbReference type="ARBA" id="ARBA00004141"/>
    </source>
</evidence>
<keyword evidence="9" id="KW-1185">Reference proteome</keyword>
<comment type="subcellular location">
    <subcellularLocation>
        <location evidence="1">Membrane</location>
        <topology evidence="1">Multi-pass membrane protein</topology>
    </subcellularLocation>
</comment>
<accession>A0A0D2MEG0</accession>
<dbReference type="GO" id="GO:0005886">
    <property type="term" value="C:plasma membrane"/>
    <property type="evidence" value="ECO:0007669"/>
    <property type="project" value="TreeGrafter"/>
</dbReference>
<evidence type="ECO:0000256" key="3">
    <source>
        <dbReference type="ARBA" id="ARBA00022692"/>
    </source>
</evidence>
<feature type="transmembrane region" description="Helical" evidence="6">
    <location>
        <begin position="99"/>
        <end position="119"/>
    </location>
</feature>
<evidence type="ECO:0000313" key="9">
    <source>
        <dbReference type="Proteomes" id="UP000054498"/>
    </source>
</evidence>
<reference evidence="8 9" key="1">
    <citation type="journal article" date="2013" name="BMC Genomics">
        <title>Reconstruction of the lipid metabolism for the microalga Monoraphidium neglectum from its genome sequence reveals characteristics suitable for biofuel production.</title>
        <authorList>
            <person name="Bogen C."/>
            <person name="Al-Dilaimi A."/>
            <person name="Albersmeier A."/>
            <person name="Wichmann J."/>
            <person name="Grundmann M."/>
            <person name="Rupp O."/>
            <person name="Lauersen K.J."/>
            <person name="Blifernez-Klassen O."/>
            <person name="Kalinowski J."/>
            <person name="Goesmann A."/>
            <person name="Mussgnug J.H."/>
            <person name="Kruse O."/>
        </authorList>
    </citation>
    <scope>NUCLEOTIDE SEQUENCE [LARGE SCALE GENOMIC DNA]</scope>
    <source>
        <strain evidence="8 9">SAG 48.87</strain>
    </source>
</reference>
<feature type="transmembrane region" description="Helical" evidence="6">
    <location>
        <begin position="72"/>
        <end position="92"/>
    </location>
</feature>
<dbReference type="PANTHER" id="PTHR43243">
    <property type="entry name" value="INNER MEMBRANE TRANSPORTER YGJI-RELATED"/>
    <property type="match status" value="1"/>
</dbReference>
<dbReference type="RefSeq" id="XP_013900549.1">
    <property type="nucleotide sequence ID" value="XM_014045095.1"/>
</dbReference>
<evidence type="ECO:0000259" key="7">
    <source>
        <dbReference type="Pfam" id="PF13906"/>
    </source>
</evidence>
<dbReference type="KEGG" id="mng:MNEG_6433"/>
<sequence>MVPYTSIEPKAAFAAAFETAGMPWMRVIVALGALLGIVTGVLVGSMAVSRIFSAVGRAHLVFPVIGHVHPKYNTPAVAALILGVPTTVLALLSDLPMLINLVSAGTLFVFGVVALALIVKRYTFPPSLAMNQSTAQRALRTALIVAICGTSIGLGLAYNLDSRYWVYLIIIGIHIVLTVALHVLVPAASLMINAWLCSTLPAEAWIQYAIFLAIILAVYLLYSCASSMALEEHSALRRGRSKDHAPPALEDMVRVVSETGDAKALTELAPHGADPSKGLQGAKAVDLV</sequence>
<dbReference type="EMBL" id="KK101261">
    <property type="protein sequence ID" value="KIZ01530.1"/>
    <property type="molecule type" value="Genomic_DNA"/>
</dbReference>
<dbReference type="InterPro" id="IPR029485">
    <property type="entry name" value="CAT_C"/>
</dbReference>
<feature type="transmembrane region" description="Helical" evidence="6">
    <location>
        <begin position="165"/>
        <end position="185"/>
    </location>
</feature>
<comment type="similarity">
    <text evidence="2">Belongs to the amino acid-polyamine-organocation (APC) superfamily. Cationic amino acid transporter (CAT) (TC 2.A.3.3) family.</text>
</comment>
<feature type="domain" description="Cationic amino acid transporter C-terminal" evidence="7">
    <location>
        <begin position="184"/>
        <end position="224"/>
    </location>
</feature>
<organism evidence="8 9">
    <name type="scientific">Monoraphidium neglectum</name>
    <dbReference type="NCBI Taxonomy" id="145388"/>
    <lineage>
        <taxon>Eukaryota</taxon>
        <taxon>Viridiplantae</taxon>
        <taxon>Chlorophyta</taxon>
        <taxon>core chlorophytes</taxon>
        <taxon>Chlorophyceae</taxon>
        <taxon>CS clade</taxon>
        <taxon>Sphaeropleales</taxon>
        <taxon>Selenastraceae</taxon>
        <taxon>Monoraphidium</taxon>
    </lineage>
</organism>
<dbReference type="InterPro" id="IPR002293">
    <property type="entry name" value="AA/rel_permease1"/>
</dbReference>
<feature type="transmembrane region" description="Helical" evidence="6">
    <location>
        <begin position="27"/>
        <end position="52"/>
    </location>
</feature>
<protein>
    <submittedName>
        <fullName evidence="8">Cationic amino acid transporter, putative</fullName>
    </submittedName>
</protein>
<dbReference type="GeneID" id="25739309"/>
<keyword evidence="3 6" id="KW-0812">Transmembrane</keyword>
<evidence type="ECO:0000256" key="5">
    <source>
        <dbReference type="ARBA" id="ARBA00023136"/>
    </source>
</evidence>
<dbReference type="GO" id="GO:0015171">
    <property type="term" value="F:amino acid transmembrane transporter activity"/>
    <property type="evidence" value="ECO:0007669"/>
    <property type="project" value="TreeGrafter"/>
</dbReference>
<evidence type="ECO:0000256" key="4">
    <source>
        <dbReference type="ARBA" id="ARBA00022989"/>
    </source>
</evidence>
<dbReference type="Pfam" id="PF13906">
    <property type="entry name" value="AA_permease_C"/>
    <property type="match status" value="1"/>
</dbReference>
<evidence type="ECO:0000256" key="6">
    <source>
        <dbReference type="SAM" id="Phobius"/>
    </source>
</evidence>
<dbReference type="Pfam" id="PF13520">
    <property type="entry name" value="AA_permease_2"/>
    <property type="match status" value="1"/>
</dbReference>
<dbReference type="Gene3D" id="1.20.1740.10">
    <property type="entry name" value="Amino acid/polyamine transporter I"/>
    <property type="match status" value="1"/>
</dbReference>
<keyword evidence="5 6" id="KW-0472">Membrane</keyword>
<keyword evidence="4 6" id="KW-1133">Transmembrane helix</keyword>
<dbReference type="OrthoDB" id="3900342at2759"/>
<feature type="transmembrane region" description="Helical" evidence="6">
    <location>
        <begin position="139"/>
        <end position="158"/>
    </location>
</feature>
<dbReference type="PANTHER" id="PTHR43243:SF41">
    <property type="entry name" value="CATIONIC AMINO ACID TRANSPORTER 7, CHLOROPLASTIC"/>
    <property type="match status" value="1"/>
</dbReference>
<evidence type="ECO:0000256" key="2">
    <source>
        <dbReference type="ARBA" id="ARBA00008572"/>
    </source>
</evidence>
<dbReference type="STRING" id="145388.A0A0D2MEG0"/>
<gene>
    <name evidence="8" type="ORF">MNEG_6433</name>
</gene>
<name>A0A0D2MEG0_9CHLO</name>
<evidence type="ECO:0000313" key="8">
    <source>
        <dbReference type="EMBL" id="KIZ01530.1"/>
    </source>
</evidence>
<proteinExistence type="inferred from homology"/>